<dbReference type="PANTHER" id="PTHR33337">
    <property type="entry name" value="GFA DOMAIN-CONTAINING PROTEIN"/>
    <property type="match status" value="1"/>
</dbReference>
<organism evidence="6 7">
    <name type="scientific">Rhizobium leguminosarum</name>
    <dbReference type="NCBI Taxonomy" id="384"/>
    <lineage>
        <taxon>Bacteria</taxon>
        <taxon>Pseudomonadati</taxon>
        <taxon>Pseudomonadota</taxon>
        <taxon>Alphaproteobacteria</taxon>
        <taxon>Hyphomicrobiales</taxon>
        <taxon>Rhizobiaceae</taxon>
        <taxon>Rhizobium/Agrobacterium group</taxon>
        <taxon>Rhizobium</taxon>
    </lineage>
</organism>
<proteinExistence type="inferred from homology"/>
<evidence type="ECO:0000256" key="1">
    <source>
        <dbReference type="ARBA" id="ARBA00005495"/>
    </source>
</evidence>
<dbReference type="SUPFAM" id="SSF51316">
    <property type="entry name" value="Mss4-like"/>
    <property type="match status" value="1"/>
</dbReference>
<feature type="domain" description="CENP-V/GFA" evidence="5">
    <location>
        <begin position="3"/>
        <end position="109"/>
    </location>
</feature>
<name>A0A6P0D5W4_RHILE</name>
<keyword evidence="3" id="KW-0862">Zinc</keyword>
<dbReference type="InterPro" id="IPR006913">
    <property type="entry name" value="CENP-V/GFA"/>
</dbReference>
<keyword evidence="4" id="KW-0456">Lyase</keyword>
<evidence type="ECO:0000259" key="5">
    <source>
        <dbReference type="PROSITE" id="PS51891"/>
    </source>
</evidence>
<evidence type="ECO:0000256" key="3">
    <source>
        <dbReference type="ARBA" id="ARBA00022833"/>
    </source>
</evidence>
<dbReference type="PANTHER" id="PTHR33337:SF40">
    <property type="entry name" value="CENP-V_GFA DOMAIN-CONTAINING PROTEIN-RELATED"/>
    <property type="match status" value="1"/>
</dbReference>
<dbReference type="RefSeq" id="WP_131591065.1">
    <property type="nucleotide sequence ID" value="NZ_JAAXDU010000013.1"/>
</dbReference>
<gene>
    <name evidence="6" type="ORF">GUK36_03645</name>
</gene>
<sequence length="125" mass="13524">MRRLATCCCGELTATANGSPVMVALCHCRSCQRRTGSAFGVAVLFNSENVRCAGEARAYTRTGDSGHNVTFEFCPSCGTTVYWMPNAYPGLTAIGLGCFEDPSGLEPEKVVYGHLRHPWVNLWTG</sequence>
<reference evidence="6 7" key="1">
    <citation type="submission" date="2020-01" db="EMBL/GenBank/DDBJ databases">
        <title>Rhizobium genotypes associated with high levels of biological nitrogen fixation by grain legumes in a temperate-maritime cropping system.</title>
        <authorList>
            <person name="Maluk M."/>
            <person name="Francesc Ferrando Molina F."/>
            <person name="Lopez Del Egido L."/>
            <person name="Lafos M."/>
            <person name="Langarica-Fuentes A."/>
            <person name="Gebre Yohannes G."/>
            <person name="Young M.W."/>
            <person name="Martin P."/>
            <person name="Gantlett R."/>
            <person name="Kenicer G."/>
            <person name="Hawes C."/>
            <person name="Begg G.S."/>
            <person name="Quilliam R.S."/>
            <person name="Squire G.R."/>
            <person name="Poole P.S."/>
            <person name="Young P.W."/>
            <person name="Iannetta P.M."/>
            <person name="James E.K."/>
        </authorList>
    </citation>
    <scope>NUCLEOTIDE SEQUENCE [LARGE SCALE GENOMIC DNA]</scope>
    <source>
        <strain evidence="6 7">JHI944</strain>
    </source>
</reference>
<comment type="caution">
    <text evidence="6">The sequence shown here is derived from an EMBL/GenBank/DDBJ whole genome shotgun (WGS) entry which is preliminary data.</text>
</comment>
<keyword evidence="2" id="KW-0479">Metal-binding</keyword>
<evidence type="ECO:0000256" key="2">
    <source>
        <dbReference type="ARBA" id="ARBA00022723"/>
    </source>
</evidence>
<dbReference type="GO" id="GO:0046872">
    <property type="term" value="F:metal ion binding"/>
    <property type="evidence" value="ECO:0007669"/>
    <property type="project" value="UniProtKB-KW"/>
</dbReference>
<dbReference type="PROSITE" id="PS51891">
    <property type="entry name" value="CENP_V_GFA"/>
    <property type="match status" value="1"/>
</dbReference>
<dbReference type="Proteomes" id="UP000471409">
    <property type="component" value="Unassembled WGS sequence"/>
</dbReference>
<accession>A0A6P0D5W4</accession>
<dbReference type="Pfam" id="PF04828">
    <property type="entry name" value="GFA"/>
    <property type="match status" value="1"/>
</dbReference>
<comment type="similarity">
    <text evidence="1">Belongs to the Gfa family.</text>
</comment>
<protein>
    <submittedName>
        <fullName evidence="6">Aldehyde-activating protein</fullName>
    </submittedName>
</protein>
<dbReference type="EMBL" id="WXXP01000002">
    <property type="protein sequence ID" value="NEK48518.1"/>
    <property type="molecule type" value="Genomic_DNA"/>
</dbReference>
<dbReference type="GO" id="GO:0016846">
    <property type="term" value="F:carbon-sulfur lyase activity"/>
    <property type="evidence" value="ECO:0007669"/>
    <property type="project" value="InterPro"/>
</dbReference>
<dbReference type="Gene3D" id="3.90.1590.10">
    <property type="entry name" value="glutathione-dependent formaldehyde- activating enzyme (gfa)"/>
    <property type="match status" value="1"/>
</dbReference>
<dbReference type="InterPro" id="IPR011057">
    <property type="entry name" value="Mss4-like_sf"/>
</dbReference>
<evidence type="ECO:0000313" key="6">
    <source>
        <dbReference type="EMBL" id="NEK48518.1"/>
    </source>
</evidence>
<dbReference type="AlphaFoldDB" id="A0A6P0D5W4"/>
<evidence type="ECO:0000313" key="7">
    <source>
        <dbReference type="Proteomes" id="UP000471409"/>
    </source>
</evidence>
<evidence type="ECO:0000256" key="4">
    <source>
        <dbReference type="ARBA" id="ARBA00023239"/>
    </source>
</evidence>